<keyword evidence="6 7" id="KW-0456">Lyase</keyword>
<feature type="transmembrane region" description="Helical" evidence="8">
    <location>
        <begin position="130"/>
        <end position="148"/>
    </location>
</feature>
<sequence>MHSYINRAMIWLTTAPSNVPKDMVRYHVYWKIFYLIAALGHAMTLQMFYQTGVYFMAVFNIASIFIFVVALLLLNKGFYRTAFWGAIIELVAHGIAATICVGNDYGFQNFAFLVVVLLFVQPFYKLRISIFFASIVLTTAASVMFYSVHNPPIYTVPPEWADTMVISSMFSWPIYVMIMVLPFIRASARAEEEIATAYGESERLLLNILPAPIAERLKFSDDMIADDHDKVAVLFADIVGFTQMSDRLAPAELVKLLNKVFNQIDKLVVKYGVEKIKTIGDAYMIVAGVPNPDPNPEKTMAELALEMKNVVSQFKDPVTGDALQLRIGINTGSVVAGVIGNKKFAYDLWGDAVNIAARMEATSEVGHIQVTDEFASSLKDQFIFEPRGSVDIKGKGKMKTFYLKALTV</sequence>
<dbReference type="SMART" id="SM00044">
    <property type="entry name" value="CYCc"/>
    <property type="match status" value="1"/>
</dbReference>
<evidence type="ECO:0000313" key="10">
    <source>
        <dbReference type="EMBL" id="USG62457.1"/>
    </source>
</evidence>
<evidence type="ECO:0000256" key="1">
    <source>
        <dbReference type="ARBA" id="ARBA00004370"/>
    </source>
</evidence>
<keyword evidence="11" id="KW-1185">Reference proteome</keyword>
<dbReference type="InterPro" id="IPR029787">
    <property type="entry name" value="Nucleotide_cyclase"/>
</dbReference>
<dbReference type="PANTHER" id="PTHR11920:SF335">
    <property type="entry name" value="GUANYLATE CYCLASE"/>
    <property type="match status" value="1"/>
</dbReference>
<evidence type="ECO:0000256" key="6">
    <source>
        <dbReference type="ARBA" id="ARBA00023239"/>
    </source>
</evidence>
<accession>A0ABY4W5J0</accession>
<feature type="domain" description="Guanylate cyclase" evidence="9">
    <location>
        <begin position="232"/>
        <end position="360"/>
    </location>
</feature>
<dbReference type="RefSeq" id="WP_251936204.1">
    <property type="nucleotide sequence ID" value="NZ_CP098747.1"/>
</dbReference>
<feature type="transmembrane region" description="Helical" evidence="8">
    <location>
        <begin position="81"/>
        <end position="99"/>
    </location>
</feature>
<keyword evidence="5 8" id="KW-0472">Membrane</keyword>
<evidence type="ECO:0000256" key="5">
    <source>
        <dbReference type="ARBA" id="ARBA00023136"/>
    </source>
</evidence>
<dbReference type="Pfam" id="PF00211">
    <property type="entry name" value="Guanylate_cyc"/>
    <property type="match status" value="1"/>
</dbReference>
<dbReference type="Proteomes" id="UP001056291">
    <property type="component" value="Chromosome"/>
</dbReference>
<dbReference type="PROSITE" id="PS00452">
    <property type="entry name" value="GUANYLATE_CYCLASE_1"/>
    <property type="match status" value="1"/>
</dbReference>
<protein>
    <submittedName>
        <fullName evidence="10">Adenylate/guanylate cyclase domain-containing protein</fullName>
    </submittedName>
</protein>
<evidence type="ECO:0000256" key="3">
    <source>
        <dbReference type="ARBA" id="ARBA00022741"/>
    </source>
</evidence>
<evidence type="ECO:0000313" key="11">
    <source>
        <dbReference type="Proteomes" id="UP001056291"/>
    </source>
</evidence>
<organism evidence="10 11">
    <name type="scientific">Sneathiella marina</name>
    <dbReference type="NCBI Taxonomy" id="2950108"/>
    <lineage>
        <taxon>Bacteria</taxon>
        <taxon>Pseudomonadati</taxon>
        <taxon>Pseudomonadota</taxon>
        <taxon>Alphaproteobacteria</taxon>
        <taxon>Sneathiellales</taxon>
        <taxon>Sneathiellaceae</taxon>
        <taxon>Sneathiella</taxon>
    </lineage>
</organism>
<evidence type="ECO:0000256" key="7">
    <source>
        <dbReference type="RuleBase" id="RU000405"/>
    </source>
</evidence>
<gene>
    <name evidence="10" type="ORF">NBZ79_05650</name>
</gene>
<evidence type="ECO:0000259" key="9">
    <source>
        <dbReference type="PROSITE" id="PS50125"/>
    </source>
</evidence>
<feature type="transmembrane region" description="Helical" evidence="8">
    <location>
        <begin position="160"/>
        <end position="184"/>
    </location>
</feature>
<dbReference type="PROSITE" id="PS50125">
    <property type="entry name" value="GUANYLATE_CYCLASE_2"/>
    <property type="match status" value="1"/>
</dbReference>
<dbReference type="InterPro" id="IPR018297">
    <property type="entry name" value="A/G_cyclase_CS"/>
</dbReference>
<dbReference type="Gene3D" id="3.30.70.1230">
    <property type="entry name" value="Nucleotide cyclase"/>
    <property type="match status" value="1"/>
</dbReference>
<evidence type="ECO:0000256" key="2">
    <source>
        <dbReference type="ARBA" id="ARBA00022692"/>
    </source>
</evidence>
<proteinExistence type="inferred from homology"/>
<evidence type="ECO:0000256" key="4">
    <source>
        <dbReference type="ARBA" id="ARBA00022989"/>
    </source>
</evidence>
<dbReference type="PANTHER" id="PTHR11920">
    <property type="entry name" value="GUANYLYL CYCLASE"/>
    <property type="match status" value="1"/>
</dbReference>
<keyword evidence="2 8" id="KW-0812">Transmembrane</keyword>
<dbReference type="CDD" id="cd07302">
    <property type="entry name" value="CHD"/>
    <property type="match status" value="1"/>
</dbReference>
<reference evidence="10" key="1">
    <citation type="submission" date="2022-06" db="EMBL/GenBank/DDBJ databases">
        <title>Sneathiella actinostolidae sp. nov., isolated from a sea anemonein the Western Pacific Ocean.</title>
        <authorList>
            <person name="Wei M.J."/>
        </authorList>
    </citation>
    <scope>NUCLEOTIDE SEQUENCE</scope>
    <source>
        <strain evidence="10">PHK-P5</strain>
    </source>
</reference>
<dbReference type="InterPro" id="IPR050401">
    <property type="entry name" value="Cyclic_nucleotide_synthase"/>
</dbReference>
<feature type="transmembrane region" description="Helical" evidence="8">
    <location>
        <begin position="105"/>
        <end position="123"/>
    </location>
</feature>
<keyword evidence="3" id="KW-0547">Nucleotide-binding</keyword>
<name>A0ABY4W5J0_9PROT</name>
<feature type="transmembrane region" description="Helical" evidence="8">
    <location>
        <begin position="54"/>
        <end position="74"/>
    </location>
</feature>
<dbReference type="InterPro" id="IPR001054">
    <property type="entry name" value="A/G_cyclase"/>
</dbReference>
<keyword evidence="4 8" id="KW-1133">Transmembrane helix</keyword>
<feature type="transmembrane region" description="Helical" evidence="8">
    <location>
        <begin position="28"/>
        <end position="48"/>
    </location>
</feature>
<comment type="subcellular location">
    <subcellularLocation>
        <location evidence="1">Membrane</location>
    </subcellularLocation>
</comment>
<evidence type="ECO:0000256" key="8">
    <source>
        <dbReference type="SAM" id="Phobius"/>
    </source>
</evidence>
<dbReference type="SUPFAM" id="SSF55073">
    <property type="entry name" value="Nucleotide cyclase"/>
    <property type="match status" value="1"/>
</dbReference>
<dbReference type="EMBL" id="CP098747">
    <property type="protein sequence ID" value="USG62457.1"/>
    <property type="molecule type" value="Genomic_DNA"/>
</dbReference>
<comment type="similarity">
    <text evidence="7">Belongs to the adenylyl cyclase class-4/guanylyl cyclase family.</text>
</comment>